<reference evidence="1" key="1">
    <citation type="submission" date="2021-05" db="EMBL/GenBank/DDBJ databases">
        <authorList>
            <person name="Alioto T."/>
            <person name="Alioto T."/>
            <person name="Gomez Garrido J."/>
        </authorList>
    </citation>
    <scope>NUCLEOTIDE SEQUENCE</scope>
</reference>
<dbReference type="AlphaFoldDB" id="A0A8D9ECJ7"/>
<sequence>MPHRASASPRVFHNCALTLVSNSHSSEPPKSVIPNFDFIFILIYFFARVSASRVFRVCLFYSCLGSLVGTVTSRLSEKFTLPPGIESRPRTCKVSAVNTAPWELLSLDSLQSTLFSYPYLFCSM</sequence>
<organism evidence="1">
    <name type="scientific">Cacopsylla melanoneura</name>
    <dbReference type="NCBI Taxonomy" id="428564"/>
    <lineage>
        <taxon>Eukaryota</taxon>
        <taxon>Metazoa</taxon>
        <taxon>Ecdysozoa</taxon>
        <taxon>Arthropoda</taxon>
        <taxon>Hexapoda</taxon>
        <taxon>Insecta</taxon>
        <taxon>Pterygota</taxon>
        <taxon>Neoptera</taxon>
        <taxon>Paraneoptera</taxon>
        <taxon>Hemiptera</taxon>
        <taxon>Sternorrhyncha</taxon>
        <taxon>Psylloidea</taxon>
        <taxon>Psyllidae</taxon>
        <taxon>Psyllinae</taxon>
        <taxon>Cacopsylla</taxon>
    </lineage>
</organism>
<protein>
    <submittedName>
        <fullName evidence="1">Uncharacterized protein</fullName>
    </submittedName>
</protein>
<accession>A0A8D9ECJ7</accession>
<evidence type="ECO:0000313" key="1">
    <source>
        <dbReference type="EMBL" id="CAG6748933.1"/>
    </source>
</evidence>
<name>A0A8D9ECJ7_9HEMI</name>
<proteinExistence type="predicted"/>
<dbReference type="EMBL" id="HBUF01521215">
    <property type="protein sequence ID" value="CAG6748933.1"/>
    <property type="molecule type" value="Transcribed_RNA"/>
</dbReference>